<feature type="domain" description="CHK kinase-like" evidence="1">
    <location>
        <begin position="126"/>
        <end position="313"/>
    </location>
</feature>
<name>A0A7R8XKF0_9CRUS</name>
<dbReference type="Gene3D" id="3.90.1200.10">
    <property type="match status" value="1"/>
</dbReference>
<dbReference type="InterPro" id="IPR011009">
    <property type="entry name" value="Kinase-like_dom_sf"/>
</dbReference>
<organism evidence="2">
    <name type="scientific">Darwinula stevensoni</name>
    <dbReference type="NCBI Taxonomy" id="69355"/>
    <lineage>
        <taxon>Eukaryota</taxon>
        <taxon>Metazoa</taxon>
        <taxon>Ecdysozoa</taxon>
        <taxon>Arthropoda</taxon>
        <taxon>Crustacea</taxon>
        <taxon>Oligostraca</taxon>
        <taxon>Ostracoda</taxon>
        <taxon>Podocopa</taxon>
        <taxon>Podocopida</taxon>
        <taxon>Darwinulocopina</taxon>
        <taxon>Darwinuloidea</taxon>
        <taxon>Darwinulidae</taxon>
        <taxon>Darwinula</taxon>
    </lineage>
</organism>
<accession>A0A7R8XKF0</accession>
<dbReference type="SMART" id="SM00587">
    <property type="entry name" value="CHK"/>
    <property type="match status" value="1"/>
</dbReference>
<dbReference type="Proteomes" id="UP000677054">
    <property type="component" value="Unassembled WGS sequence"/>
</dbReference>
<dbReference type="PANTHER" id="PTHR11012">
    <property type="entry name" value="PROTEIN KINASE-LIKE DOMAIN-CONTAINING"/>
    <property type="match status" value="1"/>
</dbReference>
<dbReference type="InterPro" id="IPR004119">
    <property type="entry name" value="EcKL"/>
</dbReference>
<reference evidence="2" key="1">
    <citation type="submission" date="2020-11" db="EMBL/GenBank/DDBJ databases">
        <authorList>
            <person name="Tran Van P."/>
        </authorList>
    </citation>
    <scope>NUCLEOTIDE SEQUENCE</scope>
</reference>
<evidence type="ECO:0000313" key="2">
    <source>
        <dbReference type="EMBL" id="CAD7248743.1"/>
    </source>
</evidence>
<gene>
    <name evidence="2" type="ORF">DSTB1V02_LOCUS8552</name>
</gene>
<dbReference type="SUPFAM" id="SSF56112">
    <property type="entry name" value="Protein kinase-like (PK-like)"/>
    <property type="match status" value="1"/>
</dbReference>
<dbReference type="Pfam" id="PF02958">
    <property type="entry name" value="EcKL"/>
    <property type="match status" value="1"/>
</dbReference>
<dbReference type="AlphaFoldDB" id="A0A7R8XKF0"/>
<dbReference type="InterPro" id="IPR015897">
    <property type="entry name" value="CHK_kinase-like"/>
</dbReference>
<keyword evidence="3" id="KW-1185">Reference proteome</keyword>
<dbReference type="EMBL" id="LR901491">
    <property type="protein sequence ID" value="CAD7248743.1"/>
    <property type="molecule type" value="Genomic_DNA"/>
</dbReference>
<dbReference type="EMBL" id="CAJPEV010001974">
    <property type="protein sequence ID" value="CAG0895144.1"/>
    <property type="molecule type" value="Genomic_DNA"/>
</dbReference>
<protein>
    <recommendedName>
        <fullName evidence="1">CHK kinase-like domain-containing protein</fullName>
    </recommendedName>
</protein>
<proteinExistence type="predicted"/>
<dbReference type="OrthoDB" id="6338517at2759"/>
<sequence>MADPSSSIPAMVTEEFVKTVIERDTGQAGIKVEDFTCERGTDGGENFATLIFRLAVRFGCEGQEVQTRSFLCKFPPVQPGHLEITRATQSFDREMYFYNHIVPLMSKNDRILPDVPKCVLAEPSAIIMRDLKAEGFKLPNKFRGLQSHELDVVMRTYARFHALGLKVVTEDAEVSSQELLKHFAFGNVPGFSDFVRQSLRNLVWLLPEDLGRKVEKYIGAHGGGPERFEEVFRRPGKLTGLTHLDSWCYNMLFKYEDERATEMRILDLQLLSLGNPIRDLVNIFYCSVDSTVRVTMEKHLKSYHETLLASTKELDLSLDYPYPTFYQDFLSLREFGFLQAAMVVPIFLSQDIPDMEKEDLTMERFGDVHGASIDSEDLVKQRLLDVVREMVKGGVI</sequence>
<dbReference type="PANTHER" id="PTHR11012:SF30">
    <property type="entry name" value="PROTEIN KINASE-LIKE DOMAIN-CONTAINING"/>
    <property type="match status" value="1"/>
</dbReference>
<evidence type="ECO:0000259" key="1">
    <source>
        <dbReference type="SMART" id="SM00587"/>
    </source>
</evidence>
<evidence type="ECO:0000313" key="3">
    <source>
        <dbReference type="Proteomes" id="UP000677054"/>
    </source>
</evidence>